<gene>
    <name evidence="8" type="ORF">GCM10009755_23160</name>
</gene>
<feature type="transmembrane region" description="Helical" evidence="7">
    <location>
        <begin position="294"/>
        <end position="315"/>
    </location>
</feature>
<feature type="transmembrane region" description="Helical" evidence="7">
    <location>
        <begin position="382"/>
        <end position="404"/>
    </location>
</feature>
<protein>
    <submittedName>
        <fullName evidence="8">MFS transporter</fullName>
    </submittedName>
</protein>
<feature type="compositionally biased region" description="Low complexity" evidence="6">
    <location>
        <begin position="1"/>
        <end position="10"/>
    </location>
</feature>
<evidence type="ECO:0000256" key="2">
    <source>
        <dbReference type="ARBA" id="ARBA00022475"/>
    </source>
</evidence>
<feature type="transmembrane region" description="Helical" evidence="7">
    <location>
        <begin position="168"/>
        <end position="187"/>
    </location>
</feature>
<feature type="region of interest" description="Disordered" evidence="6">
    <location>
        <begin position="224"/>
        <end position="251"/>
    </location>
</feature>
<proteinExistence type="predicted"/>
<evidence type="ECO:0000256" key="6">
    <source>
        <dbReference type="SAM" id="MobiDB-lite"/>
    </source>
</evidence>
<comment type="caution">
    <text evidence="8">The sequence shown here is derived from an EMBL/GenBank/DDBJ whole genome shotgun (WGS) entry which is preliminary data.</text>
</comment>
<dbReference type="Pfam" id="PF07690">
    <property type="entry name" value="MFS_1"/>
    <property type="match status" value="1"/>
</dbReference>
<feature type="transmembrane region" description="Helical" evidence="7">
    <location>
        <begin position="410"/>
        <end position="429"/>
    </location>
</feature>
<feature type="transmembrane region" description="Helical" evidence="7">
    <location>
        <begin position="103"/>
        <end position="124"/>
    </location>
</feature>
<feature type="transmembrane region" description="Helical" evidence="7">
    <location>
        <begin position="322"/>
        <end position="341"/>
    </location>
</feature>
<dbReference type="PANTHER" id="PTHR23513:SF11">
    <property type="entry name" value="STAPHYLOFERRIN A TRANSPORTER"/>
    <property type="match status" value="1"/>
</dbReference>
<comment type="subcellular location">
    <subcellularLocation>
        <location evidence="1">Cell membrane</location>
        <topology evidence="1">Multi-pass membrane protein</topology>
    </subcellularLocation>
</comment>
<keyword evidence="5 7" id="KW-0472">Membrane</keyword>
<evidence type="ECO:0000256" key="5">
    <source>
        <dbReference type="ARBA" id="ARBA00023136"/>
    </source>
</evidence>
<feature type="region of interest" description="Disordered" evidence="6">
    <location>
        <begin position="1"/>
        <end position="26"/>
    </location>
</feature>
<dbReference type="EMBL" id="BAAANO010000020">
    <property type="protein sequence ID" value="GAA2011189.1"/>
    <property type="molecule type" value="Genomic_DNA"/>
</dbReference>
<sequence length="443" mass="44682">MLTMTSESGPATPPGPTASTPEAPLAVPTVPPLPRGPLVRWWAGFAVFGVPQAAGPIAFALLALPLTGSAESGAALVFAMTAAQVVGAVPVARFGRRFDAVRYLRALIGIRAFALVGLTLLAVAGVPFGWWFGAVVLAGVVNGAAYGYQRMLLNRLVRPAGLPRALGIAATLNEITFATSPVLASALGAVSPVWAMVVMIVLGFGPMVLMPSVSGASAGARVGDGDAAEGEADAGARGASAGEDGGTGGTGGTSRVPAVVLLWLVCAAASNAAAAIVEVGAVAFALAFGLGAGWAFVFGLVLCVGSVLGGMWVSMRNRRPSAAGVVVFFALTGLGNVLALFGGHLLVTLAGAALIGVYLPQLQTYFSLVVDDLSPEDRRAELFSLLRTAGSVGIIVVSGSIALWGLHAAMTVSLVLVVVAIGLTAWNALRTRGDGPVRARIRV</sequence>
<keyword evidence="2" id="KW-1003">Cell membrane</keyword>
<feature type="transmembrane region" description="Helical" evidence="7">
    <location>
        <begin position="347"/>
        <end position="370"/>
    </location>
</feature>
<dbReference type="InterPro" id="IPR036259">
    <property type="entry name" value="MFS_trans_sf"/>
</dbReference>
<name>A0ABN2TJW4_9MICO</name>
<evidence type="ECO:0000256" key="7">
    <source>
        <dbReference type="SAM" id="Phobius"/>
    </source>
</evidence>
<keyword evidence="9" id="KW-1185">Reference proteome</keyword>
<dbReference type="Gene3D" id="1.20.1250.20">
    <property type="entry name" value="MFS general substrate transporter like domains"/>
    <property type="match status" value="1"/>
</dbReference>
<evidence type="ECO:0000256" key="1">
    <source>
        <dbReference type="ARBA" id="ARBA00004651"/>
    </source>
</evidence>
<feature type="compositionally biased region" description="Low complexity" evidence="6">
    <location>
        <begin position="17"/>
        <end position="26"/>
    </location>
</feature>
<feature type="transmembrane region" description="Helical" evidence="7">
    <location>
        <begin position="260"/>
        <end position="288"/>
    </location>
</feature>
<dbReference type="PANTHER" id="PTHR23513">
    <property type="entry name" value="INTEGRAL MEMBRANE EFFLUX PROTEIN-RELATED"/>
    <property type="match status" value="1"/>
</dbReference>
<feature type="transmembrane region" description="Helical" evidence="7">
    <location>
        <begin position="130"/>
        <end position="148"/>
    </location>
</feature>
<feature type="transmembrane region" description="Helical" evidence="7">
    <location>
        <begin position="41"/>
        <end position="66"/>
    </location>
</feature>
<evidence type="ECO:0000256" key="4">
    <source>
        <dbReference type="ARBA" id="ARBA00022989"/>
    </source>
</evidence>
<reference evidence="8 9" key="1">
    <citation type="journal article" date="2019" name="Int. J. Syst. Evol. Microbiol.">
        <title>The Global Catalogue of Microorganisms (GCM) 10K type strain sequencing project: providing services to taxonomists for standard genome sequencing and annotation.</title>
        <authorList>
            <consortium name="The Broad Institute Genomics Platform"/>
            <consortium name="The Broad Institute Genome Sequencing Center for Infectious Disease"/>
            <person name="Wu L."/>
            <person name="Ma J."/>
        </authorList>
    </citation>
    <scope>NUCLEOTIDE SEQUENCE [LARGE SCALE GENOMIC DNA]</scope>
    <source>
        <strain evidence="8 9">JCM 14546</strain>
    </source>
</reference>
<dbReference type="InterPro" id="IPR011701">
    <property type="entry name" value="MFS"/>
</dbReference>
<keyword evidence="3 7" id="KW-0812">Transmembrane</keyword>
<evidence type="ECO:0000313" key="8">
    <source>
        <dbReference type="EMBL" id="GAA2011189.1"/>
    </source>
</evidence>
<feature type="compositionally biased region" description="Low complexity" evidence="6">
    <location>
        <begin position="233"/>
        <end position="242"/>
    </location>
</feature>
<evidence type="ECO:0000256" key="3">
    <source>
        <dbReference type="ARBA" id="ARBA00022692"/>
    </source>
</evidence>
<organism evidence="8 9">
    <name type="scientific">Brevibacterium samyangense</name>
    <dbReference type="NCBI Taxonomy" id="366888"/>
    <lineage>
        <taxon>Bacteria</taxon>
        <taxon>Bacillati</taxon>
        <taxon>Actinomycetota</taxon>
        <taxon>Actinomycetes</taxon>
        <taxon>Micrococcales</taxon>
        <taxon>Brevibacteriaceae</taxon>
        <taxon>Brevibacterium</taxon>
    </lineage>
</organism>
<keyword evidence="4 7" id="KW-1133">Transmembrane helix</keyword>
<dbReference type="SUPFAM" id="SSF103473">
    <property type="entry name" value="MFS general substrate transporter"/>
    <property type="match status" value="1"/>
</dbReference>
<accession>A0ABN2TJW4</accession>
<feature type="transmembrane region" description="Helical" evidence="7">
    <location>
        <begin position="72"/>
        <end position="91"/>
    </location>
</feature>
<evidence type="ECO:0000313" key="9">
    <source>
        <dbReference type="Proteomes" id="UP001500755"/>
    </source>
</evidence>
<dbReference type="Proteomes" id="UP001500755">
    <property type="component" value="Unassembled WGS sequence"/>
</dbReference>
<feature type="transmembrane region" description="Helical" evidence="7">
    <location>
        <begin position="193"/>
        <end position="213"/>
    </location>
</feature>